<reference evidence="1" key="1">
    <citation type="submission" date="2014-05" db="EMBL/GenBank/DDBJ databases">
        <authorList>
            <person name="Chronopoulou M."/>
        </authorList>
    </citation>
    <scope>NUCLEOTIDE SEQUENCE</scope>
    <source>
        <tissue evidence="1">Whole organism</tissue>
    </source>
</reference>
<dbReference type="AlphaFoldDB" id="A0A0K2UFQ4"/>
<accession>A0A0K2UFQ4</accession>
<name>A0A0K2UFQ4_LEPSM</name>
<protein>
    <submittedName>
        <fullName evidence="1">Uncharacterized protein</fullName>
    </submittedName>
</protein>
<sequence length="20" mass="2446">MIFPSFLQHFFSRCAPYPQE</sequence>
<dbReference type="EMBL" id="HACA01019175">
    <property type="protein sequence ID" value="CDW36536.1"/>
    <property type="molecule type" value="Transcribed_RNA"/>
</dbReference>
<proteinExistence type="predicted"/>
<organism evidence="1">
    <name type="scientific">Lepeophtheirus salmonis</name>
    <name type="common">Salmon louse</name>
    <name type="synonym">Caligus salmonis</name>
    <dbReference type="NCBI Taxonomy" id="72036"/>
    <lineage>
        <taxon>Eukaryota</taxon>
        <taxon>Metazoa</taxon>
        <taxon>Ecdysozoa</taxon>
        <taxon>Arthropoda</taxon>
        <taxon>Crustacea</taxon>
        <taxon>Multicrustacea</taxon>
        <taxon>Hexanauplia</taxon>
        <taxon>Copepoda</taxon>
        <taxon>Siphonostomatoida</taxon>
        <taxon>Caligidae</taxon>
        <taxon>Lepeophtheirus</taxon>
    </lineage>
</organism>
<evidence type="ECO:0000313" key="1">
    <source>
        <dbReference type="EMBL" id="CDW36536.1"/>
    </source>
</evidence>